<dbReference type="InterPro" id="IPR001647">
    <property type="entry name" value="HTH_TetR"/>
</dbReference>
<dbReference type="PROSITE" id="PS50977">
    <property type="entry name" value="HTH_TETR_2"/>
    <property type="match status" value="1"/>
</dbReference>
<dbReference type="GO" id="GO:0000976">
    <property type="term" value="F:transcription cis-regulatory region binding"/>
    <property type="evidence" value="ECO:0007669"/>
    <property type="project" value="TreeGrafter"/>
</dbReference>
<dbReference type="PANTHER" id="PTHR30055:SF223">
    <property type="entry name" value="HTH-TYPE TRANSCRIPTIONAL REGULATOR UIDR"/>
    <property type="match status" value="1"/>
</dbReference>
<sequence>MAAKKWKLVTEPRPYEALLAKGEERRQRILEVAQRLLARNGWRATTVAQIAAEAGVTPAGLLHHFESKAQLLHAVLALRDADDDEHADRQGDIIEQLENVAARFERSPERVRMFTVLQAENLEPEAPLHDRLLFRYHASVETVAEGIRRGQRDGRFRSDLDAAEKAVEVIAFINGMETSWLLDPSIPLVTVFREYVRSLERDLTRDVAPSVIASP</sequence>
<name>K6VRX2_9ACTN</name>
<dbReference type="EMBL" id="BAHC01000069">
    <property type="protein sequence ID" value="GAB89670.1"/>
    <property type="molecule type" value="Genomic_DNA"/>
</dbReference>
<accession>K6VRX2</accession>
<feature type="DNA-binding region" description="H-T-H motif" evidence="2">
    <location>
        <begin position="46"/>
        <end position="65"/>
    </location>
</feature>
<keyword evidence="1 2" id="KW-0238">DNA-binding</keyword>
<proteinExistence type="predicted"/>
<organism evidence="4 5">
    <name type="scientific">Gordonia rhizosphera NBRC 16068</name>
    <dbReference type="NCBI Taxonomy" id="1108045"/>
    <lineage>
        <taxon>Bacteria</taxon>
        <taxon>Bacillati</taxon>
        <taxon>Actinomycetota</taxon>
        <taxon>Actinomycetes</taxon>
        <taxon>Mycobacteriales</taxon>
        <taxon>Gordoniaceae</taxon>
        <taxon>Gordonia</taxon>
    </lineage>
</organism>
<dbReference type="PANTHER" id="PTHR30055">
    <property type="entry name" value="HTH-TYPE TRANSCRIPTIONAL REGULATOR RUTR"/>
    <property type="match status" value="1"/>
</dbReference>
<gene>
    <name evidence="4" type="ORF">GORHZ_069_00490</name>
</gene>
<dbReference type="AlphaFoldDB" id="K6VRX2"/>
<dbReference type="Pfam" id="PF00440">
    <property type="entry name" value="TetR_N"/>
    <property type="match status" value="1"/>
</dbReference>
<dbReference type="InterPro" id="IPR009057">
    <property type="entry name" value="Homeodomain-like_sf"/>
</dbReference>
<dbReference type="InterPro" id="IPR050109">
    <property type="entry name" value="HTH-type_TetR-like_transc_reg"/>
</dbReference>
<comment type="caution">
    <text evidence="4">The sequence shown here is derived from an EMBL/GenBank/DDBJ whole genome shotgun (WGS) entry which is preliminary data.</text>
</comment>
<reference evidence="4 5" key="1">
    <citation type="submission" date="2012-08" db="EMBL/GenBank/DDBJ databases">
        <title>Whole genome shotgun sequence of Gordonia rhizosphera NBRC 16068.</title>
        <authorList>
            <person name="Takarada H."/>
            <person name="Isaki S."/>
            <person name="Hosoyama A."/>
            <person name="Tsuchikane K."/>
            <person name="Katsumata H."/>
            <person name="Baba S."/>
            <person name="Ohji S."/>
            <person name="Yamazaki S."/>
            <person name="Fujita N."/>
        </authorList>
    </citation>
    <scope>NUCLEOTIDE SEQUENCE [LARGE SCALE GENOMIC DNA]</scope>
    <source>
        <strain evidence="4 5">NBRC 16068</strain>
    </source>
</reference>
<dbReference type="STRING" id="1108045.GORHZ_069_00490"/>
<dbReference type="SUPFAM" id="SSF48498">
    <property type="entry name" value="Tetracyclin repressor-like, C-terminal domain"/>
    <property type="match status" value="1"/>
</dbReference>
<protein>
    <submittedName>
        <fullName evidence="4">Putative TetR family transcriptional regulator</fullName>
    </submittedName>
</protein>
<dbReference type="Gene3D" id="1.10.357.10">
    <property type="entry name" value="Tetracycline Repressor, domain 2"/>
    <property type="match status" value="1"/>
</dbReference>
<dbReference type="Proteomes" id="UP000008363">
    <property type="component" value="Unassembled WGS sequence"/>
</dbReference>
<keyword evidence="5" id="KW-1185">Reference proteome</keyword>
<evidence type="ECO:0000259" key="3">
    <source>
        <dbReference type="PROSITE" id="PS50977"/>
    </source>
</evidence>
<dbReference type="InterPro" id="IPR036271">
    <property type="entry name" value="Tet_transcr_reg_TetR-rel_C_sf"/>
</dbReference>
<evidence type="ECO:0000313" key="4">
    <source>
        <dbReference type="EMBL" id="GAB89670.1"/>
    </source>
</evidence>
<evidence type="ECO:0000256" key="2">
    <source>
        <dbReference type="PROSITE-ProRule" id="PRU00335"/>
    </source>
</evidence>
<dbReference type="eggNOG" id="COG1309">
    <property type="taxonomic scope" value="Bacteria"/>
</dbReference>
<dbReference type="SUPFAM" id="SSF46689">
    <property type="entry name" value="Homeodomain-like"/>
    <property type="match status" value="1"/>
</dbReference>
<dbReference type="PRINTS" id="PR00455">
    <property type="entry name" value="HTHTETR"/>
</dbReference>
<evidence type="ECO:0000256" key="1">
    <source>
        <dbReference type="ARBA" id="ARBA00023125"/>
    </source>
</evidence>
<dbReference type="GO" id="GO:0003700">
    <property type="term" value="F:DNA-binding transcription factor activity"/>
    <property type="evidence" value="ECO:0007669"/>
    <property type="project" value="TreeGrafter"/>
</dbReference>
<feature type="domain" description="HTH tetR-type" evidence="3">
    <location>
        <begin position="23"/>
        <end position="83"/>
    </location>
</feature>
<evidence type="ECO:0000313" key="5">
    <source>
        <dbReference type="Proteomes" id="UP000008363"/>
    </source>
</evidence>